<evidence type="ECO:0000256" key="3">
    <source>
        <dbReference type="ARBA" id="ARBA00022692"/>
    </source>
</evidence>
<accession>A0A6M2DLM3</accession>
<dbReference type="Gene3D" id="1.20.1280.290">
    <property type="match status" value="2"/>
</dbReference>
<evidence type="ECO:0000256" key="7">
    <source>
        <dbReference type="ARBA" id="ARBA00038475"/>
    </source>
</evidence>
<evidence type="ECO:0000256" key="10">
    <source>
        <dbReference type="SAM" id="Phobius"/>
    </source>
</evidence>
<feature type="transmembrane region" description="Helical" evidence="10">
    <location>
        <begin position="69"/>
        <end position="89"/>
    </location>
</feature>
<dbReference type="GO" id="GO:0016020">
    <property type="term" value="C:membrane"/>
    <property type="evidence" value="ECO:0007669"/>
    <property type="project" value="UniProtKB-SubCell"/>
</dbReference>
<evidence type="ECO:0000256" key="8">
    <source>
        <dbReference type="ARBA" id="ARBA00067517"/>
    </source>
</evidence>
<feature type="transmembrane region" description="Helical" evidence="10">
    <location>
        <begin position="101"/>
        <end position="117"/>
    </location>
</feature>
<keyword evidence="5 9" id="KW-1133">Transmembrane helix</keyword>
<dbReference type="GO" id="GO:0009312">
    <property type="term" value="P:oligosaccharide biosynthetic process"/>
    <property type="evidence" value="ECO:0007669"/>
    <property type="project" value="TreeGrafter"/>
</dbReference>
<keyword evidence="6 9" id="KW-0472">Membrane</keyword>
<feature type="transmembrane region" description="Helical" evidence="10">
    <location>
        <begin position="177"/>
        <end position="196"/>
    </location>
</feature>
<evidence type="ECO:0000256" key="4">
    <source>
        <dbReference type="ARBA" id="ARBA00022737"/>
    </source>
</evidence>
<dbReference type="PIRSF" id="PIRSF023381">
    <property type="entry name" value="MannP-dilichol_defect-1p"/>
    <property type="match status" value="1"/>
</dbReference>
<dbReference type="Pfam" id="PF04193">
    <property type="entry name" value="PQ-loop"/>
    <property type="match status" value="2"/>
</dbReference>
<evidence type="ECO:0000256" key="2">
    <source>
        <dbReference type="ARBA" id="ARBA00022448"/>
    </source>
</evidence>
<dbReference type="PANTHER" id="PTHR12226:SF2">
    <property type="entry name" value="MANNOSE-P-DOLICHOL UTILIZATION DEFECT 1 PROTEIN"/>
    <property type="match status" value="1"/>
</dbReference>
<keyword evidence="2" id="KW-0813">Transport</keyword>
<comment type="similarity">
    <text evidence="7 9">Belongs to the MPDU1 (TC 2.A.43.3) family.</text>
</comment>
<evidence type="ECO:0000256" key="6">
    <source>
        <dbReference type="ARBA" id="ARBA00023136"/>
    </source>
</evidence>
<feature type="transmembrane region" description="Helical" evidence="10">
    <location>
        <begin position="208"/>
        <end position="229"/>
    </location>
</feature>
<organism evidence="11">
    <name type="scientific">Xenopsylla cheopis</name>
    <name type="common">Oriental rat flea</name>
    <name type="synonym">Pulex cheopis</name>
    <dbReference type="NCBI Taxonomy" id="163159"/>
    <lineage>
        <taxon>Eukaryota</taxon>
        <taxon>Metazoa</taxon>
        <taxon>Ecdysozoa</taxon>
        <taxon>Arthropoda</taxon>
        <taxon>Hexapoda</taxon>
        <taxon>Insecta</taxon>
        <taxon>Pterygota</taxon>
        <taxon>Neoptera</taxon>
        <taxon>Endopterygota</taxon>
        <taxon>Siphonaptera</taxon>
        <taxon>Pulicidae</taxon>
        <taxon>Xenopsyllinae</taxon>
        <taxon>Xenopsylla</taxon>
    </lineage>
</organism>
<feature type="transmembrane region" description="Helical" evidence="10">
    <location>
        <begin position="124"/>
        <end position="142"/>
    </location>
</feature>
<evidence type="ECO:0000313" key="11">
    <source>
        <dbReference type="EMBL" id="NOV46936.1"/>
    </source>
</evidence>
<keyword evidence="3 9" id="KW-0812">Transmembrane</keyword>
<dbReference type="AlphaFoldDB" id="A0A6M2DLM3"/>
<dbReference type="EMBL" id="GIIL01003210">
    <property type="protein sequence ID" value="NOV46936.1"/>
    <property type="molecule type" value="Transcribed_RNA"/>
</dbReference>
<proteinExistence type="inferred from homology"/>
<evidence type="ECO:0000256" key="9">
    <source>
        <dbReference type="PIRNR" id="PIRNR023381"/>
    </source>
</evidence>
<keyword evidence="4" id="KW-0677">Repeat</keyword>
<dbReference type="FunFam" id="1.20.1280.290:FF:000006">
    <property type="entry name" value="mannose-P-dolichol utilization defect 1 protein"/>
    <property type="match status" value="1"/>
</dbReference>
<dbReference type="SMART" id="SM00679">
    <property type="entry name" value="CTNS"/>
    <property type="match status" value="2"/>
</dbReference>
<dbReference type="InterPro" id="IPR016817">
    <property type="entry name" value="MannP-dilichol_defect-1"/>
</dbReference>
<comment type="subcellular location">
    <subcellularLocation>
        <location evidence="1 9">Membrane</location>
        <topology evidence="1 9">Multi-pass membrane protein</topology>
    </subcellularLocation>
</comment>
<dbReference type="InterPro" id="IPR006603">
    <property type="entry name" value="PQ-loop_rpt"/>
</dbReference>
<reference evidence="11" key="1">
    <citation type="submission" date="2020-03" db="EMBL/GenBank/DDBJ databases">
        <title>Transcriptomic Profiling of the Digestive Tract of the Rat Flea, Xenopsylla cheopis, Following Blood Feeding and Infection with Yersinia pestis.</title>
        <authorList>
            <person name="Bland D.M."/>
            <person name="Martens C.A."/>
            <person name="Virtaneva K."/>
            <person name="Kanakabandi K."/>
            <person name="Long D."/>
            <person name="Rosenke R."/>
            <person name="Saturday G.A."/>
            <person name="Hoyt F.H."/>
            <person name="Bruno D.P."/>
            <person name="Ribeiro J.M.C."/>
            <person name="Hinnebusch J."/>
        </authorList>
    </citation>
    <scope>NUCLEOTIDE SEQUENCE</scope>
</reference>
<name>A0A6M2DLM3_XENCH</name>
<evidence type="ECO:0000256" key="1">
    <source>
        <dbReference type="ARBA" id="ARBA00004141"/>
    </source>
</evidence>
<protein>
    <recommendedName>
        <fullName evidence="8 9">Mannose-P-dolichol utilization defect 1 protein homolog</fullName>
    </recommendedName>
</protein>
<dbReference type="PANTHER" id="PTHR12226">
    <property type="entry name" value="MANNOSE-P-DOLICHOL UTILIZATION DEFECT 1 LEC35 -RELATED"/>
    <property type="match status" value="1"/>
</dbReference>
<evidence type="ECO:0000256" key="5">
    <source>
        <dbReference type="ARBA" id="ARBA00022989"/>
    </source>
</evidence>
<dbReference type="FunFam" id="1.20.1280.290:FF:000031">
    <property type="entry name" value="Mannose-P-dolichol utilization defect 1"/>
    <property type="match status" value="1"/>
</dbReference>
<sequence length="248" mass="27360">MEYFKSAALLLLSEQCYDNYFEDFNFLDVPCFKATLSKGLGLGIIAGSILVKVPQILKISSSRSGQGINILSVLLDLFVITSTVAYGFVKEFPFSSWGEGSFLAIQTGTIAFLVLLYSGSQVKAYAFVILYTFACYALMSGLTPIDVLWSMQAFNLPILLAGKLIQAYTNYSNGSTGQLSAITCFMLFFGSVARIFTSIQETGDNILILTYCVSSFCNSIIVAQLLWYWNSSKQPAKSQKAKQKKKKH</sequence>